<dbReference type="Pfam" id="PF21205">
    <property type="entry name" value="Rep3_C"/>
    <property type="match status" value="1"/>
</dbReference>
<proteinExistence type="inferred from homology"/>
<evidence type="ECO:0000313" key="4">
    <source>
        <dbReference type="Proteomes" id="UP000487757"/>
    </source>
</evidence>
<dbReference type="InterPro" id="IPR036388">
    <property type="entry name" value="WH-like_DNA-bd_sf"/>
</dbReference>
<reference evidence="3 4" key="1">
    <citation type="submission" date="2019-11" db="EMBL/GenBank/DDBJ databases">
        <title>Pedobacter petrophilus genome.</title>
        <authorList>
            <person name="Feldbauer M.J."/>
            <person name="Newman J.D."/>
        </authorList>
    </citation>
    <scope>NUCLEOTIDE SEQUENCE [LARGE SCALE GENOMIC DNA]</scope>
    <source>
        <strain evidence="3 4">LMG 29686</strain>
    </source>
</reference>
<dbReference type="Gene3D" id="1.10.10.10">
    <property type="entry name" value="Winged helix-like DNA-binding domain superfamily/Winged helix DNA-binding domain"/>
    <property type="match status" value="2"/>
</dbReference>
<feature type="domain" description="Initiator Rep protein WH1" evidence="2">
    <location>
        <begin position="20"/>
        <end position="156"/>
    </location>
</feature>
<protein>
    <submittedName>
        <fullName evidence="3">RepB family plasmid replication initiator protein</fullName>
    </submittedName>
</protein>
<dbReference type="Proteomes" id="UP000487757">
    <property type="component" value="Unassembled WGS sequence"/>
</dbReference>
<dbReference type="AlphaFoldDB" id="A0A7K0G6V2"/>
<comment type="caution">
    <text evidence="3">The sequence shown here is derived from an EMBL/GenBank/DDBJ whole genome shotgun (WGS) entry which is preliminary data.</text>
</comment>
<name>A0A7K0G6V2_9SPHI</name>
<dbReference type="Pfam" id="PF01051">
    <property type="entry name" value="Rep3_N"/>
    <property type="match status" value="1"/>
</dbReference>
<sequence>MKDLGIITEQDANKVGEILYKQHNALTSGRYDFTACQLDIMFMVLASLKENETSYRIHVTDIELITGRKWNISQLTESTEALLTRMFEVDAEDGYTQFVLFQYFKYLKGTRTIEVKLSEIALPYFFDLKNNFTHFQLKSVLDCSSSYAKRLYMLACQWRTVGRFPRPLPIIELKKMLGLVDKKGNEQYGEITGFKTKVLDIAKKQINEHTDMNFDYELYKKGRSFEFIQIFVNNSKNKPEQLEIDFQKDLNFQKEVRNIMSYGLNEEQAAAIAKDGYSKFIKFIDELNAKIRQGKTSVEKSTAYIIGAYQKKNVIPKKG</sequence>
<dbReference type="OrthoDB" id="1428208at2"/>
<dbReference type="GO" id="GO:0006270">
    <property type="term" value="P:DNA replication initiation"/>
    <property type="evidence" value="ECO:0007669"/>
    <property type="project" value="InterPro"/>
</dbReference>
<gene>
    <name evidence="3" type="ORF">GJU39_22905</name>
</gene>
<organism evidence="3 4">
    <name type="scientific">Pedobacter petrophilus</name>
    <dbReference type="NCBI Taxonomy" id="1908241"/>
    <lineage>
        <taxon>Bacteria</taxon>
        <taxon>Pseudomonadati</taxon>
        <taxon>Bacteroidota</taxon>
        <taxon>Sphingobacteriia</taxon>
        <taxon>Sphingobacteriales</taxon>
        <taxon>Sphingobacteriaceae</taxon>
        <taxon>Pedobacter</taxon>
    </lineage>
</organism>
<accession>A0A7K0G6V2</accession>
<evidence type="ECO:0000256" key="1">
    <source>
        <dbReference type="ARBA" id="ARBA00038283"/>
    </source>
</evidence>
<dbReference type="SUPFAM" id="SSF46785">
    <property type="entry name" value="Winged helix' DNA-binding domain"/>
    <property type="match status" value="2"/>
</dbReference>
<dbReference type="GO" id="GO:0003887">
    <property type="term" value="F:DNA-directed DNA polymerase activity"/>
    <property type="evidence" value="ECO:0007669"/>
    <property type="project" value="InterPro"/>
</dbReference>
<comment type="similarity">
    <text evidence="1">Belongs to the initiator RepB protein family.</text>
</comment>
<dbReference type="RefSeq" id="WP_154283314.1">
    <property type="nucleotide sequence ID" value="NZ_WKKH01000091.1"/>
</dbReference>
<dbReference type="EMBL" id="WKKH01000091">
    <property type="protein sequence ID" value="MRX78919.1"/>
    <property type="molecule type" value="Genomic_DNA"/>
</dbReference>
<evidence type="ECO:0000313" key="3">
    <source>
        <dbReference type="EMBL" id="MRX78919.1"/>
    </source>
</evidence>
<dbReference type="InterPro" id="IPR000525">
    <property type="entry name" value="Initiator_Rep_WH1"/>
</dbReference>
<evidence type="ECO:0000259" key="2">
    <source>
        <dbReference type="Pfam" id="PF01051"/>
    </source>
</evidence>
<keyword evidence="4" id="KW-1185">Reference proteome</keyword>
<dbReference type="InterPro" id="IPR036390">
    <property type="entry name" value="WH_DNA-bd_sf"/>
</dbReference>